<feature type="non-terminal residue" evidence="1">
    <location>
        <position position="1"/>
    </location>
</feature>
<organism evidence="1 2">
    <name type="scientific">Ixodes persulcatus</name>
    <name type="common">Taiga tick</name>
    <dbReference type="NCBI Taxonomy" id="34615"/>
    <lineage>
        <taxon>Eukaryota</taxon>
        <taxon>Metazoa</taxon>
        <taxon>Ecdysozoa</taxon>
        <taxon>Arthropoda</taxon>
        <taxon>Chelicerata</taxon>
        <taxon>Arachnida</taxon>
        <taxon>Acari</taxon>
        <taxon>Parasitiformes</taxon>
        <taxon>Ixodida</taxon>
        <taxon>Ixodoidea</taxon>
        <taxon>Ixodidae</taxon>
        <taxon>Ixodinae</taxon>
        <taxon>Ixodes</taxon>
    </lineage>
</organism>
<protein>
    <submittedName>
        <fullName evidence="1">Uncharacterized protein</fullName>
    </submittedName>
</protein>
<feature type="non-terminal residue" evidence="1">
    <location>
        <position position="156"/>
    </location>
</feature>
<evidence type="ECO:0000313" key="1">
    <source>
        <dbReference type="EMBL" id="KAG0431713.1"/>
    </source>
</evidence>
<dbReference type="EMBL" id="JABSTQ010009204">
    <property type="protein sequence ID" value="KAG0431713.1"/>
    <property type="molecule type" value="Genomic_DNA"/>
</dbReference>
<comment type="caution">
    <text evidence="1">The sequence shown here is derived from an EMBL/GenBank/DDBJ whole genome shotgun (WGS) entry which is preliminary data.</text>
</comment>
<proteinExistence type="predicted"/>
<keyword evidence="2" id="KW-1185">Reference proteome</keyword>
<gene>
    <name evidence="1" type="ORF">HPB47_021540</name>
</gene>
<dbReference type="Proteomes" id="UP000805193">
    <property type="component" value="Unassembled WGS sequence"/>
</dbReference>
<reference evidence="1 2" key="1">
    <citation type="journal article" date="2020" name="Cell">
        <title>Large-Scale Comparative Analyses of Tick Genomes Elucidate Their Genetic Diversity and Vector Capacities.</title>
        <authorList>
            <consortium name="Tick Genome and Microbiome Consortium (TIGMIC)"/>
            <person name="Jia N."/>
            <person name="Wang J."/>
            <person name="Shi W."/>
            <person name="Du L."/>
            <person name="Sun Y."/>
            <person name="Zhan W."/>
            <person name="Jiang J.F."/>
            <person name="Wang Q."/>
            <person name="Zhang B."/>
            <person name="Ji P."/>
            <person name="Bell-Sakyi L."/>
            <person name="Cui X.M."/>
            <person name="Yuan T.T."/>
            <person name="Jiang B.G."/>
            <person name="Yang W.F."/>
            <person name="Lam T.T."/>
            <person name="Chang Q.C."/>
            <person name="Ding S.J."/>
            <person name="Wang X.J."/>
            <person name="Zhu J.G."/>
            <person name="Ruan X.D."/>
            <person name="Zhao L."/>
            <person name="Wei J.T."/>
            <person name="Ye R.Z."/>
            <person name="Que T.C."/>
            <person name="Du C.H."/>
            <person name="Zhou Y.H."/>
            <person name="Cheng J.X."/>
            <person name="Dai P.F."/>
            <person name="Guo W.B."/>
            <person name="Han X.H."/>
            <person name="Huang E.J."/>
            <person name="Li L.F."/>
            <person name="Wei W."/>
            <person name="Gao Y.C."/>
            <person name="Liu J.Z."/>
            <person name="Shao H.Z."/>
            <person name="Wang X."/>
            <person name="Wang C.C."/>
            <person name="Yang T.C."/>
            <person name="Huo Q.B."/>
            <person name="Li W."/>
            <person name="Chen H.Y."/>
            <person name="Chen S.E."/>
            <person name="Zhou L.G."/>
            <person name="Ni X.B."/>
            <person name="Tian J.H."/>
            <person name="Sheng Y."/>
            <person name="Liu T."/>
            <person name="Pan Y.S."/>
            <person name="Xia L.Y."/>
            <person name="Li J."/>
            <person name="Zhao F."/>
            <person name="Cao W.C."/>
        </authorList>
    </citation>
    <scope>NUCLEOTIDE SEQUENCE [LARGE SCALE GENOMIC DNA]</scope>
    <source>
        <strain evidence="1">Iper-2018</strain>
    </source>
</reference>
<accession>A0AC60QEM6</accession>
<evidence type="ECO:0000313" key="2">
    <source>
        <dbReference type="Proteomes" id="UP000805193"/>
    </source>
</evidence>
<name>A0AC60QEM6_IXOPE</name>
<sequence>IAPEKKVWKPDVTITTARARRPTSTASGASSTLTGVPASPRRCCGSRASCSRVSTPQCSPCHSKECRGKSSRRCNRSHSGRASVFPNTPSRRKYPSTRGGPLCSTLASGMRSTSRCGSSACRMRLRSRKGSDDALRVANGGASEETRRDRRTSNKI</sequence>